<evidence type="ECO:0000313" key="7">
    <source>
        <dbReference type="EMBL" id="ERK44933.1"/>
    </source>
</evidence>
<keyword evidence="4" id="KW-0804">Transcription</keyword>
<dbReference type="GO" id="GO:0006355">
    <property type="term" value="P:regulation of DNA-templated transcription"/>
    <property type="evidence" value="ECO:0007669"/>
    <property type="project" value="InterPro"/>
</dbReference>
<protein>
    <submittedName>
        <fullName evidence="7">PRD domain protein</fullName>
    </submittedName>
</protein>
<dbReference type="InterPro" id="IPR002178">
    <property type="entry name" value="PTS_EIIA_type-2_dom"/>
</dbReference>
<name>U2QUG4_9FIRM</name>
<evidence type="ECO:0000256" key="1">
    <source>
        <dbReference type="ARBA" id="ARBA00022737"/>
    </source>
</evidence>
<dbReference type="InterPro" id="IPR011608">
    <property type="entry name" value="PRD"/>
</dbReference>
<evidence type="ECO:0000313" key="8">
    <source>
        <dbReference type="Proteomes" id="UP000016658"/>
    </source>
</evidence>
<dbReference type="OrthoDB" id="3175596at2"/>
<dbReference type="InterPro" id="IPR016152">
    <property type="entry name" value="PTrfase/Anion_transptr"/>
</dbReference>
<dbReference type="AlphaFoldDB" id="U2QUG4"/>
<dbReference type="PANTHER" id="PTHR30185:SF12">
    <property type="entry name" value="TRANSCRIPTIONAL REGULATOR MANR"/>
    <property type="match status" value="1"/>
</dbReference>
<keyword evidence="2" id="KW-0805">Transcription regulation</keyword>
<dbReference type="InterPro" id="IPR007737">
    <property type="entry name" value="Mga_HTH"/>
</dbReference>
<dbReference type="PROSITE" id="PS51372">
    <property type="entry name" value="PRD_2"/>
    <property type="match status" value="1"/>
</dbReference>
<evidence type="ECO:0000256" key="4">
    <source>
        <dbReference type="ARBA" id="ARBA00023163"/>
    </source>
</evidence>
<dbReference type="InterPro" id="IPR036388">
    <property type="entry name" value="WH-like_DNA-bd_sf"/>
</dbReference>
<dbReference type="InterPro" id="IPR050661">
    <property type="entry name" value="BglG_antiterminators"/>
</dbReference>
<evidence type="ECO:0000259" key="5">
    <source>
        <dbReference type="PROSITE" id="PS51094"/>
    </source>
</evidence>
<accession>U2QUG4</accession>
<dbReference type="EMBL" id="AWVI01000054">
    <property type="protein sequence ID" value="ERK44933.1"/>
    <property type="molecule type" value="Genomic_DNA"/>
</dbReference>
<dbReference type="Gene3D" id="3.40.930.10">
    <property type="entry name" value="Mannitol-specific EII, Chain A"/>
    <property type="match status" value="1"/>
</dbReference>
<reference evidence="7 8" key="1">
    <citation type="submission" date="2013-06" db="EMBL/GenBank/DDBJ databases">
        <authorList>
            <person name="Weinstock G."/>
            <person name="Sodergren E."/>
            <person name="Lobos E.A."/>
            <person name="Fulton L."/>
            <person name="Fulton R."/>
            <person name="Courtney L."/>
            <person name="Fronick C."/>
            <person name="O'Laughlin M."/>
            <person name="Godfrey J."/>
            <person name="Wilson R.M."/>
            <person name="Miner T."/>
            <person name="Farmer C."/>
            <person name="Delehaunty K."/>
            <person name="Cordes M."/>
            <person name="Minx P."/>
            <person name="Tomlinson C."/>
            <person name="Chen J."/>
            <person name="Wollam A."/>
            <person name="Pepin K.H."/>
            <person name="Bhonagiri V."/>
            <person name="Zhang X."/>
            <person name="Warren W."/>
            <person name="Mitreva M."/>
            <person name="Mardis E.R."/>
            <person name="Wilson R.K."/>
        </authorList>
    </citation>
    <scope>NUCLEOTIDE SEQUENCE [LARGE SCALE GENOMIC DNA]</scope>
    <source>
        <strain evidence="7 8">ATCC 27803</strain>
    </source>
</reference>
<dbReference type="SUPFAM" id="SSF55804">
    <property type="entry name" value="Phoshotransferase/anion transport protein"/>
    <property type="match status" value="1"/>
</dbReference>
<dbReference type="Gene3D" id="1.10.10.10">
    <property type="entry name" value="Winged helix-like DNA-binding domain superfamily/Winged helix DNA-binding domain"/>
    <property type="match status" value="1"/>
</dbReference>
<evidence type="ECO:0000256" key="3">
    <source>
        <dbReference type="ARBA" id="ARBA00023159"/>
    </source>
</evidence>
<organism evidence="7 8">
    <name type="scientific">Faecalitalea cylindroides ATCC 27803</name>
    <dbReference type="NCBI Taxonomy" id="649755"/>
    <lineage>
        <taxon>Bacteria</taxon>
        <taxon>Bacillati</taxon>
        <taxon>Bacillota</taxon>
        <taxon>Erysipelotrichia</taxon>
        <taxon>Erysipelotrichales</taxon>
        <taxon>Erysipelotrichaceae</taxon>
        <taxon>Faecalitalea</taxon>
    </lineage>
</organism>
<keyword evidence="3" id="KW-0010">Activator</keyword>
<evidence type="ECO:0000259" key="6">
    <source>
        <dbReference type="PROSITE" id="PS51372"/>
    </source>
</evidence>
<dbReference type="HOGENOM" id="CLU_013442_5_2_9"/>
<dbReference type="Proteomes" id="UP000016658">
    <property type="component" value="Unassembled WGS sequence"/>
</dbReference>
<feature type="domain" description="PTS EIIA type-2" evidence="5">
    <location>
        <begin position="480"/>
        <end position="620"/>
    </location>
</feature>
<dbReference type="Pfam" id="PF05043">
    <property type="entry name" value="Mga"/>
    <property type="match status" value="1"/>
</dbReference>
<dbReference type="PROSITE" id="PS51094">
    <property type="entry name" value="PTS_EIIA_TYPE_2"/>
    <property type="match status" value="1"/>
</dbReference>
<dbReference type="InterPro" id="IPR036634">
    <property type="entry name" value="PRD_sf"/>
</dbReference>
<feature type="domain" description="PRD" evidence="6">
    <location>
        <begin position="275"/>
        <end position="381"/>
    </location>
</feature>
<keyword evidence="1" id="KW-0677">Repeat</keyword>
<dbReference type="Pfam" id="PF00359">
    <property type="entry name" value="PTS_EIIA_2"/>
    <property type="match status" value="1"/>
</dbReference>
<dbReference type="SUPFAM" id="SSF63520">
    <property type="entry name" value="PTS-regulatory domain, PRD"/>
    <property type="match status" value="1"/>
</dbReference>
<dbReference type="RefSeq" id="WP_035403429.1">
    <property type="nucleotide sequence ID" value="NZ_KI271045.1"/>
</dbReference>
<dbReference type="Pfam" id="PF00874">
    <property type="entry name" value="PRD"/>
    <property type="match status" value="1"/>
</dbReference>
<comment type="caution">
    <text evidence="7">The sequence shown here is derived from an EMBL/GenBank/DDBJ whole genome shotgun (WGS) entry which is preliminary data.</text>
</comment>
<proteinExistence type="predicted"/>
<evidence type="ECO:0000256" key="2">
    <source>
        <dbReference type="ARBA" id="ARBA00023015"/>
    </source>
</evidence>
<dbReference type="PANTHER" id="PTHR30185">
    <property type="entry name" value="CRYPTIC BETA-GLUCOSIDE BGL OPERON ANTITERMINATOR"/>
    <property type="match status" value="1"/>
</dbReference>
<sequence>MNSKKETLLSYLYNHSTWSSRNDLSNFLNVSTRQVTNYINEINKNETIVLSSNKGYKINPKFIGKNVSIDNSDSIENRNNKILITLCNFCNGINLYDLAEKYFISYSLMESIIYNLKHSFETFHIQLQKKGEIVSLQGKEMDIRRFETIQIYKNSLEKFREYQFANDLIPINKIKKILKLNDIFINDYSLSLLVLNLNVMIDRITKGYLIKNRKQETCDISDNYKNSLDDLVYFIKKQLNIHISNSEKRWINEMLISLSTPYDPEKINIKNIENYVEKKYIQITNEILDQVKINFPIVSFDDDFQIRFTIHIRNCFLQKDFEAYNIDSLTKRIKYSYPLIYDVSVFIASYLEQNYALSMTQNEITYIAFHICSSLSDFSEYKVTITYIYSDYWSYHKKVLDTLMSSIDEKAIIKESVSISDYSPALYHSDLIVTDSNAEFPEPCVHVSLLPSKENIKRVFFMVENLYRKKQYNFFYNNFLRFFSKDCFLFYNEKNHKELIKNMCSIAYEKGLIDEYFLEDVLKREKLSNTVFNTVAIPHSLSVNSKKTFIFIAIPKYPLLWGKSKPKVKLVVMLGINLEDRKTFSHIYDFMVDILSNTNNINILCKSKNFNDFINNLNNIAKNYNQF</sequence>
<dbReference type="Gene3D" id="1.10.1790.10">
    <property type="entry name" value="PRD domain"/>
    <property type="match status" value="1"/>
</dbReference>
<gene>
    <name evidence="7" type="ORF">HMPREF0367_01297</name>
</gene>